<proteinExistence type="predicted"/>
<dbReference type="InterPro" id="IPR052344">
    <property type="entry name" value="Transposase-related"/>
</dbReference>
<evidence type="ECO:0000313" key="6">
    <source>
        <dbReference type="EMBL" id="VFR32053.1"/>
    </source>
</evidence>
<dbReference type="Pfam" id="PF13005">
    <property type="entry name" value="zf-IS66"/>
    <property type="match status" value="1"/>
</dbReference>
<evidence type="ECO:0000256" key="1">
    <source>
        <dbReference type="SAM" id="MobiDB-lite"/>
    </source>
</evidence>
<dbReference type="PANTHER" id="PTHR33678:SF1">
    <property type="entry name" value="BLL1576 PROTEIN"/>
    <property type="match status" value="1"/>
</dbReference>
<feature type="region of interest" description="Disordered" evidence="1">
    <location>
        <begin position="161"/>
        <end position="180"/>
    </location>
</feature>
<name>A0A484Q1I8_9ZZZZ</name>
<evidence type="ECO:0000259" key="5">
    <source>
        <dbReference type="Pfam" id="PF13817"/>
    </source>
</evidence>
<gene>
    <name evidence="6" type="ORF">AMP9_2599</name>
</gene>
<dbReference type="InterPro" id="IPR024463">
    <property type="entry name" value="Transposase_TnpC_homeodom"/>
</dbReference>
<sequence length="560" mass="63449">MAWQWVHAPIDCAERVQHNLVMFDCAALNAQGLRDMSPEALAHLAEQMFVQMAEQRRQLEQRDKHIAEQAMMIQFKDAKIEKILFELRRLKAWKFGAKTERMDAAQRQLFEETLAEDEASLRAQLQALQEPADPAPISGQLPPVSRKPRRQALPEHLRRVEHRHEPLSTSCPTPNCGRPMTRIGEDVSERLDIVPAEFFVHRHIRGKWVCKCCQVLVQEPVEPRVIDRGLPAPGLLAHTLTSRFVDHLPYYRQEQINARSGVQTPRATLAAWAGQAGAALQPLFDAHRAFVLGAQVLHADETPVSMLDPGAGRTRRAYVWTYARSAYDPQQGVLYDFCASRAARHPMAFLTGWSGTLVCDGYGACDSVLKQEQRSEAGCMAHARRKFDELAKDGQSAVASQVLHRIALLYRIECQAKELTTSERLVLRERHARPVVDELLQCLRHERQRIPNGSAIAKAVDYSLKRWTALTRYLQDGNVPIDNNHCENLIRPWAMGRKAWLFAGSELAGQRAAVVMSLLQSAKLNGHDPWAYLKDVLTRLPMHLNSRISELLPHRWQPAV</sequence>
<dbReference type="EMBL" id="CAADHY010000032">
    <property type="protein sequence ID" value="VFR32053.1"/>
    <property type="molecule type" value="Genomic_DNA"/>
</dbReference>
<dbReference type="InterPro" id="IPR004291">
    <property type="entry name" value="Transposase_IS66_central"/>
</dbReference>
<dbReference type="Pfam" id="PF03050">
    <property type="entry name" value="DDE_Tnp_IS66"/>
    <property type="match status" value="1"/>
</dbReference>
<feature type="domain" description="Transposase IS66 zinc-finger binding" evidence="3">
    <location>
        <begin position="174"/>
        <end position="213"/>
    </location>
</feature>
<feature type="domain" description="Transposase IS66 central" evidence="2">
    <location>
        <begin position="229"/>
        <end position="510"/>
    </location>
</feature>
<dbReference type="Pfam" id="PF13817">
    <property type="entry name" value="DDE_Tnp_IS66_C"/>
    <property type="match status" value="1"/>
</dbReference>
<evidence type="ECO:0000259" key="3">
    <source>
        <dbReference type="Pfam" id="PF13005"/>
    </source>
</evidence>
<dbReference type="PANTHER" id="PTHR33678">
    <property type="entry name" value="BLL1576 PROTEIN"/>
    <property type="match status" value="1"/>
</dbReference>
<dbReference type="AlphaFoldDB" id="A0A484Q1I8"/>
<organism evidence="6">
    <name type="scientific">plant metagenome</name>
    <dbReference type="NCBI Taxonomy" id="1297885"/>
    <lineage>
        <taxon>unclassified sequences</taxon>
        <taxon>metagenomes</taxon>
        <taxon>organismal metagenomes</taxon>
    </lineage>
</organism>
<feature type="domain" description="Transposase TnpC homeodomain" evidence="4">
    <location>
        <begin position="86"/>
        <end position="161"/>
    </location>
</feature>
<evidence type="ECO:0000259" key="4">
    <source>
        <dbReference type="Pfam" id="PF13007"/>
    </source>
</evidence>
<dbReference type="NCBIfam" id="NF033517">
    <property type="entry name" value="transpos_IS66"/>
    <property type="match status" value="1"/>
</dbReference>
<dbReference type="Pfam" id="PF13007">
    <property type="entry name" value="LZ_Tnp_IS66"/>
    <property type="match status" value="1"/>
</dbReference>
<feature type="domain" description="Transposase IS66 C-terminal" evidence="5">
    <location>
        <begin position="517"/>
        <end position="554"/>
    </location>
</feature>
<dbReference type="InterPro" id="IPR039552">
    <property type="entry name" value="IS66_C"/>
</dbReference>
<accession>A0A484Q1I8</accession>
<reference evidence="6" key="1">
    <citation type="submission" date="2019-03" db="EMBL/GenBank/DDBJ databases">
        <authorList>
            <person name="Danneels B."/>
        </authorList>
    </citation>
    <scope>NUCLEOTIDE SEQUENCE</scope>
</reference>
<feature type="region of interest" description="Disordered" evidence="1">
    <location>
        <begin position="130"/>
        <end position="152"/>
    </location>
</feature>
<protein>
    <submittedName>
        <fullName evidence="6">Mobile element protein</fullName>
    </submittedName>
</protein>
<evidence type="ECO:0000259" key="2">
    <source>
        <dbReference type="Pfam" id="PF03050"/>
    </source>
</evidence>
<dbReference type="InterPro" id="IPR024474">
    <property type="entry name" value="Znf_dom_IS66"/>
</dbReference>